<evidence type="ECO:0000313" key="11">
    <source>
        <dbReference type="Proteomes" id="UP000824890"/>
    </source>
</evidence>
<gene>
    <name evidence="10" type="ORF">HID58_088505</name>
</gene>
<accession>A0ABQ7XWD4</accession>
<evidence type="ECO:0000256" key="6">
    <source>
        <dbReference type="ARBA" id="ARBA00022692"/>
    </source>
</evidence>
<evidence type="ECO:0000256" key="2">
    <source>
        <dbReference type="ARBA" id="ARBA00004141"/>
    </source>
</evidence>
<dbReference type="Proteomes" id="UP000824890">
    <property type="component" value="Unassembled WGS sequence"/>
</dbReference>
<keyword evidence="11" id="KW-1185">Reference proteome</keyword>
<name>A0ABQ7XWD4_BRANA</name>
<organism evidence="10 11">
    <name type="scientific">Brassica napus</name>
    <name type="common">Rape</name>
    <dbReference type="NCBI Taxonomy" id="3708"/>
    <lineage>
        <taxon>Eukaryota</taxon>
        <taxon>Viridiplantae</taxon>
        <taxon>Streptophyta</taxon>
        <taxon>Embryophyta</taxon>
        <taxon>Tracheophyta</taxon>
        <taxon>Spermatophyta</taxon>
        <taxon>Magnoliopsida</taxon>
        <taxon>eudicotyledons</taxon>
        <taxon>Gunneridae</taxon>
        <taxon>Pentapetalae</taxon>
        <taxon>rosids</taxon>
        <taxon>malvids</taxon>
        <taxon>Brassicales</taxon>
        <taxon>Brassicaceae</taxon>
        <taxon>Brassiceae</taxon>
        <taxon>Brassica</taxon>
    </lineage>
</organism>
<dbReference type="InterPro" id="IPR003359">
    <property type="entry name" value="PSI_Ycf4_assembly"/>
</dbReference>
<keyword evidence="5" id="KW-0602">Photosynthesis</keyword>
<evidence type="ECO:0000313" key="10">
    <source>
        <dbReference type="EMBL" id="KAH0860244.1"/>
    </source>
</evidence>
<keyword evidence="8 9" id="KW-0472">Membrane</keyword>
<evidence type="ECO:0000256" key="7">
    <source>
        <dbReference type="ARBA" id="ARBA00022989"/>
    </source>
</evidence>
<feature type="transmembrane region" description="Helical" evidence="9">
    <location>
        <begin position="20"/>
        <end position="50"/>
    </location>
</feature>
<dbReference type="EMBL" id="JAGKQM010000019">
    <property type="protein sequence ID" value="KAH0860244.1"/>
    <property type="molecule type" value="Genomic_DNA"/>
</dbReference>
<protein>
    <recommendedName>
        <fullName evidence="4">Photosystem I assembly protein Ycf4</fullName>
    </recommendedName>
</protein>
<comment type="similarity">
    <text evidence="3">Belongs to the Ycf4 family.</text>
</comment>
<dbReference type="Pfam" id="PF02392">
    <property type="entry name" value="Ycf4"/>
    <property type="match status" value="1"/>
</dbReference>
<evidence type="ECO:0000256" key="5">
    <source>
        <dbReference type="ARBA" id="ARBA00022531"/>
    </source>
</evidence>
<reference evidence="10 11" key="1">
    <citation type="submission" date="2021-05" db="EMBL/GenBank/DDBJ databases">
        <title>Genome Assembly of Synthetic Allotetraploid Brassica napus Reveals Homoeologous Exchanges between Subgenomes.</title>
        <authorList>
            <person name="Davis J.T."/>
        </authorList>
    </citation>
    <scope>NUCLEOTIDE SEQUENCE [LARGE SCALE GENOMIC DNA]</scope>
    <source>
        <strain evidence="11">cv. Da-Ae</strain>
        <tissue evidence="10">Seedling</tissue>
    </source>
</reference>
<keyword evidence="6 9" id="KW-0812">Transmembrane</keyword>
<proteinExistence type="inferred from homology"/>
<comment type="subcellular location">
    <subcellularLocation>
        <location evidence="2">Membrane</location>
        <topology evidence="2">Multi-pass membrane protein</topology>
    </subcellularLocation>
</comment>
<keyword evidence="7 9" id="KW-1133">Transmembrane helix</keyword>
<comment type="function">
    <text evidence="1">Seems to be required for the assembly of the photosystem I complex.</text>
</comment>
<sequence length="64" mass="7723">MKLHWDSYWLKLPLHLSKSYFPQGIVMSFYGIAGLFISFYLLCTILWNVGSGFRPKRRDRTYFR</sequence>
<evidence type="ECO:0000256" key="8">
    <source>
        <dbReference type="ARBA" id="ARBA00023136"/>
    </source>
</evidence>
<comment type="caution">
    <text evidence="10">The sequence shown here is derived from an EMBL/GenBank/DDBJ whole genome shotgun (WGS) entry which is preliminary data.</text>
</comment>
<evidence type="ECO:0000256" key="9">
    <source>
        <dbReference type="SAM" id="Phobius"/>
    </source>
</evidence>
<evidence type="ECO:0000256" key="4">
    <source>
        <dbReference type="ARBA" id="ARBA00015395"/>
    </source>
</evidence>
<evidence type="ECO:0000256" key="3">
    <source>
        <dbReference type="ARBA" id="ARBA00008198"/>
    </source>
</evidence>
<evidence type="ECO:0000256" key="1">
    <source>
        <dbReference type="ARBA" id="ARBA00002862"/>
    </source>
</evidence>